<protein>
    <submittedName>
        <fullName evidence="2">PilN domain-containing protein</fullName>
    </submittedName>
</protein>
<reference evidence="2" key="2">
    <citation type="journal article" date="2023" name="Biology">
        <title>Prokaryotic Life Associated with Coal-Fire Gas Vents Revealed by Metagenomics.</title>
        <authorList>
            <person name="Kadnikov V.V."/>
            <person name="Mardanov A.V."/>
            <person name="Beletsky A.V."/>
            <person name="Karnachuk O.V."/>
            <person name="Ravin N.V."/>
        </authorList>
    </citation>
    <scope>NUCLEOTIDE SEQUENCE</scope>
    <source>
        <strain evidence="2">Bu02</strain>
    </source>
</reference>
<sequence length="196" mass="21670">MARAGDLPNPLGDNVLGLDLDLLRPKVLSDTEKSRRRQWLRRIVWACLAVFVWSASLYLMSNVNNISLELQSRRLEKEALSAKIATLKSSGEPSEIQKAREDLHDQVDWATRLSEINRIVPEGCKVTQISVKKDGTVELGGEVSDLNAYGLFLDSLRRVGFIREITSASLLGSDRGFSFKIVAPTNGEGGAQDSTR</sequence>
<gene>
    <name evidence="2" type="ORF">IMF26_09010</name>
</gene>
<dbReference type="AlphaFoldDB" id="A0AAT9LAR9"/>
<evidence type="ECO:0000313" key="2">
    <source>
        <dbReference type="EMBL" id="QUL98169.1"/>
    </source>
</evidence>
<dbReference type="EMBL" id="CP062796">
    <property type="protein sequence ID" value="QUL98169.1"/>
    <property type="molecule type" value="Genomic_DNA"/>
</dbReference>
<name>A0AAT9LAR9_9FIRM</name>
<evidence type="ECO:0000256" key="1">
    <source>
        <dbReference type="SAM" id="Phobius"/>
    </source>
</evidence>
<proteinExistence type="predicted"/>
<keyword evidence="1" id="KW-0812">Transmembrane</keyword>
<organism evidence="2">
    <name type="scientific">Candidatus Fermentithermobacillus carboniphilus</name>
    <dbReference type="NCBI Taxonomy" id="3085328"/>
    <lineage>
        <taxon>Bacteria</taxon>
        <taxon>Bacillati</taxon>
        <taxon>Bacillota</taxon>
        <taxon>Candidatus Fermentithermobacillia</taxon>
        <taxon>Candidatus Fermentithermobacillales</taxon>
        <taxon>Candidatus Fermentithermobacillaceae</taxon>
        <taxon>Candidatus Fermentithermobacillus</taxon>
    </lineage>
</organism>
<reference evidence="2" key="1">
    <citation type="submission" date="2020-10" db="EMBL/GenBank/DDBJ databases">
        <authorList>
            <person name="Kadnikov V."/>
            <person name="Beletsky A.V."/>
            <person name="Mardanov A.V."/>
            <person name="Karnachuk O.V."/>
            <person name="Ravin N.V."/>
        </authorList>
    </citation>
    <scope>NUCLEOTIDE SEQUENCE</scope>
    <source>
        <strain evidence="2">Bu02</strain>
    </source>
</reference>
<keyword evidence="1" id="KW-0472">Membrane</keyword>
<accession>A0AAT9LAR9</accession>
<keyword evidence="1" id="KW-1133">Transmembrane helix</keyword>
<dbReference type="KEGG" id="fcz:IMF26_09010"/>
<feature type="transmembrane region" description="Helical" evidence="1">
    <location>
        <begin position="43"/>
        <end position="61"/>
    </location>
</feature>